<protein>
    <submittedName>
        <fullName evidence="2">Uncharacterized protein</fullName>
    </submittedName>
</protein>
<dbReference type="EMBL" id="JAPMOS010000196">
    <property type="protein sequence ID" value="KAJ4453995.1"/>
    <property type="molecule type" value="Genomic_DNA"/>
</dbReference>
<accession>A0ABQ8U9H4</accession>
<sequence>MKLSRQAFYERIFPKLLGRWFPNTNHLNRGVIVPVHFFKTLVEYQLSGAICVELHKVLTRMCLTFGKLFFSLSCGQCADIGKTYEFLISRALTLLVTLDSEAAFDQDPAIEGSMRLEELALWERSFPFFAKEVLRDRSMLELSDYYGDQFPKAFLGCEREYLALSEDDRKTYDWSEEARKERESPRWTRCRREIIRVEDVPDSADPEPIPEPRLRLQPPPSEAAADEPPFEASRVALVNSADDSLVTELPPESVDEAPHSVHEALSAEALELYGDDYDGEDRDLITNRIEKTFVDLLFDKNFYVVRNPATSSALTLPAALLPRDSLFKTYDFFQPEDKTEVHLSRQAFYERIFPKLLASWFPNTNHLNRGLIVPVHFLKPLTEYDFSAPICVELHKVLARMVLAFGGVFFFLDQRTLI</sequence>
<dbReference type="Proteomes" id="UP001141327">
    <property type="component" value="Unassembled WGS sequence"/>
</dbReference>
<reference evidence="2" key="1">
    <citation type="journal article" date="2022" name="bioRxiv">
        <title>Genomics of Preaxostyla Flagellates Illuminates Evolutionary Transitions and the Path Towards Mitochondrial Loss.</title>
        <authorList>
            <person name="Novak L.V.F."/>
            <person name="Treitli S.C."/>
            <person name="Pyrih J."/>
            <person name="Halakuc P."/>
            <person name="Pipaliya S.V."/>
            <person name="Vacek V."/>
            <person name="Brzon O."/>
            <person name="Soukal P."/>
            <person name="Eme L."/>
            <person name="Dacks J.B."/>
            <person name="Karnkowska A."/>
            <person name="Elias M."/>
            <person name="Hampl V."/>
        </authorList>
    </citation>
    <scope>NUCLEOTIDE SEQUENCE</scope>
    <source>
        <strain evidence="2">RCP-MX</strain>
    </source>
</reference>
<gene>
    <name evidence="2" type="ORF">PAPYR_11420</name>
</gene>
<evidence type="ECO:0000313" key="3">
    <source>
        <dbReference type="Proteomes" id="UP001141327"/>
    </source>
</evidence>
<evidence type="ECO:0000256" key="1">
    <source>
        <dbReference type="SAM" id="MobiDB-lite"/>
    </source>
</evidence>
<keyword evidence="3" id="KW-1185">Reference proteome</keyword>
<feature type="compositionally biased region" description="Pro residues" evidence="1">
    <location>
        <begin position="207"/>
        <end position="221"/>
    </location>
</feature>
<evidence type="ECO:0000313" key="2">
    <source>
        <dbReference type="EMBL" id="KAJ4453995.1"/>
    </source>
</evidence>
<proteinExistence type="predicted"/>
<comment type="caution">
    <text evidence="2">The sequence shown here is derived from an EMBL/GenBank/DDBJ whole genome shotgun (WGS) entry which is preliminary data.</text>
</comment>
<organism evidence="2 3">
    <name type="scientific">Paratrimastix pyriformis</name>
    <dbReference type="NCBI Taxonomy" id="342808"/>
    <lineage>
        <taxon>Eukaryota</taxon>
        <taxon>Metamonada</taxon>
        <taxon>Preaxostyla</taxon>
        <taxon>Paratrimastigidae</taxon>
        <taxon>Paratrimastix</taxon>
    </lineage>
</organism>
<name>A0ABQ8U9H4_9EUKA</name>
<feature type="region of interest" description="Disordered" evidence="1">
    <location>
        <begin position="198"/>
        <end position="227"/>
    </location>
</feature>